<proteinExistence type="predicted"/>
<comment type="caution">
    <text evidence="2">The sequence shown here is derived from an EMBL/GenBank/DDBJ whole genome shotgun (WGS) entry which is preliminary data.</text>
</comment>
<keyword evidence="3" id="KW-1185">Reference proteome</keyword>
<gene>
    <name evidence="2" type="ORF">Nepgr_003838</name>
</gene>
<sequence>MAKDPLNLPGPLQTSSSVESKIPRTNVDILSNLPNSHEAVMESLGSMLSADVVGVCNEVLVPKVMDEVITTSGSSLQCPVLLPGDSNPTGCSEGIVDDKPCSDSLGGIDVSFEHHEVDAAALIVDVLDAGSLPGPLFLIRVRRPAVNLA</sequence>
<accession>A0AAD3S0E2</accession>
<organism evidence="2 3">
    <name type="scientific">Nepenthes gracilis</name>
    <name type="common">Slender pitcher plant</name>
    <dbReference type="NCBI Taxonomy" id="150966"/>
    <lineage>
        <taxon>Eukaryota</taxon>
        <taxon>Viridiplantae</taxon>
        <taxon>Streptophyta</taxon>
        <taxon>Embryophyta</taxon>
        <taxon>Tracheophyta</taxon>
        <taxon>Spermatophyta</taxon>
        <taxon>Magnoliopsida</taxon>
        <taxon>eudicotyledons</taxon>
        <taxon>Gunneridae</taxon>
        <taxon>Pentapetalae</taxon>
        <taxon>Caryophyllales</taxon>
        <taxon>Nepenthaceae</taxon>
        <taxon>Nepenthes</taxon>
    </lineage>
</organism>
<name>A0AAD3S0E2_NEPGR</name>
<dbReference type="EMBL" id="BSYO01000003">
    <property type="protein sequence ID" value="GMH01999.1"/>
    <property type="molecule type" value="Genomic_DNA"/>
</dbReference>
<evidence type="ECO:0000313" key="3">
    <source>
        <dbReference type="Proteomes" id="UP001279734"/>
    </source>
</evidence>
<evidence type="ECO:0000313" key="2">
    <source>
        <dbReference type="EMBL" id="GMH01999.1"/>
    </source>
</evidence>
<protein>
    <submittedName>
        <fullName evidence="2">Uncharacterized protein</fullName>
    </submittedName>
</protein>
<dbReference type="AlphaFoldDB" id="A0AAD3S0E2"/>
<dbReference type="Proteomes" id="UP001279734">
    <property type="component" value="Unassembled WGS sequence"/>
</dbReference>
<evidence type="ECO:0000256" key="1">
    <source>
        <dbReference type="SAM" id="MobiDB-lite"/>
    </source>
</evidence>
<feature type="region of interest" description="Disordered" evidence="1">
    <location>
        <begin position="1"/>
        <end position="20"/>
    </location>
</feature>
<reference evidence="2" key="1">
    <citation type="submission" date="2023-05" db="EMBL/GenBank/DDBJ databases">
        <title>Nepenthes gracilis genome sequencing.</title>
        <authorList>
            <person name="Fukushima K."/>
        </authorList>
    </citation>
    <scope>NUCLEOTIDE SEQUENCE</scope>
    <source>
        <strain evidence="2">SING2019-196</strain>
    </source>
</reference>